<keyword evidence="5" id="KW-0862">Zinc</keyword>
<feature type="compositionally biased region" description="Acidic residues" evidence="10">
    <location>
        <begin position="220"/>
        <end position="248"/>
    </location>
</feature>
<feature type="coiled-coil region" evidence="9">
    <location>
        <begin position="34"/>
        <end position="61"/>
    </location>
</feature>
<evidence type="ECO:0000256" key="7">
    <source>
        <dbReference type="ARBA" id="ARBA00023242"/>
    </source>
</evidence>
<evidence type="ECO:0000256" key="4">
    <source>
        <dbReference type="ARBA" id="ARBA00022771"/>
    </source>
</evidence>
<dbReference type="Gene3D" id="3.30.160.60">
    <property type="entry name" value="Classic Zinc Finger"/>
    <property type="match status" value="4"/>
</dbReference>
<evidence type="ECO:0000313" key="12">
    <source>
        <dbReference type="EMBL" id="KAI5620919.1"/>
    </source>
</evidence>
<evidence type="ECO:0000256" key="9">
    <source>
        <dbReference type="SAM" id="Coils"/>
    </source>
</evidence>
<dbReference type="PANTHER" id="PTHR24404:SF114">
    <property type="entry name" value="KLUMPFUSS, ISOFORM B-RELATED"/>
    <property type="match status" value="1"/>
</dbReference>
<gene>
    <name evidence="12" type="ORF">C0J50_19522</name>
</gene>
<dbReference type="PROSITE" id="PS00028">
    <property type="entry name" value="ZINC_FINGER_C2H2_1"/>
    <property type="match status" value="4"/>
</dbReference>
<dbReference type="FunFam" id="3.30.160.60:FF:000100">
    <property type="entry name" value="Zinc finger 45-like"/>
    <property type="match status" value="1"/>
</dbReference>
<evidence type="ECO:0000256" key="2">
    <source>
        <dbReference type="ARBA" id="ARBA00022723"/>
    </source>
</evidence>
<evidence type="ECO:0000256" key="5">
    <source>
        <dbReference type="ARBA" id="ARBA00022833"/>
    </source>
</evidence>
<keyword evidence="2" id="KW-0479">Metal-binding</keyword>
<sequence>MAEPRCFQTQLNSIMEIMSRALVRQICKLVDSDLATLRLELERAIRDNAALADKTRALEGEVAALRGAGARATRAPRTSCRSVCVQTTEDAPPSINGIFGKEWCSSLWDGRPRTEQEVVEVELDISEVENDEERNVRSIKEEVSDQEICIISPTSGSRKKTSSDPHDVPEDVTDDDDIHFVSAGFPETSDVDVMAPDSPGAAATKLISMDGTVQHVIVSGDDDDDDEDDDEDDGEGVGDGDDENNDINEEDQLGFEQHCMPIEFMEGERNEAAAYERQREVEKEVERDVLTDPECMSSSGGGSTHIFNYFDRFNIHHRAGPGNDSGKTDFTCPECGKTFLRRNGLTLHMKSHQKHNAHTCRVCKVIFPQKNLLRTHKCLPPEKMSPKTADMRFRCEVCSKFFHSKANLKVHYAVHTGERPHTCSFCGRGFSQKGNLTTHERIHKGERPYVCTLCGKSFTQKGNLTHHLAIHSKMNGRMRNAVEKWQ</sequence>
<proteinExistence type="predicted"/>
<feature type="domain" description="C2H2-type" evidence="11">
    <location>
        <begin position="330"/>
        <end position="357"/>
    </location>
</feature>
<evidence type="ECO:0000256" key="3">
    <source>
        <dbReference type="ARBA" id="ARBA00022737"/>
    </source>
</evidence>
<dbReference type="EMBL" id="MU551639">
    <property type="protein sequence ID" value="KAI5620919.1"/>
    <property type="molecule type" value="Genomic_DNA"/>
</dbReference>
<dbReference type="PANTHER" id="PTHR24404">
    <property type="entry name" value="ZINC FINGER PROTEIN"/>
    <property type="match status" value="1"/>
</dbReference>
<evidence type="ECO:0000259" key="11">
    <source>
        <dbReference type="PROSITE" id="PS50157"/>
    </source>
</evidence>
<protein>
    <submittedName>
        <fullName evidence="12">Zinc finger protein 83-like</fullName>
    </submittedName>
</protein>
<dbReference type="Pfam" id="PF00096">
    <property type="entry name" value="zf-C2H2"/>
    <property type="match status" value="4"/>
</dbReference>
<keyword evidence="3" id="KW-0677">Repeat</keyword>
<dbReference type="InterPro" id="IPR050589">
    <property type="entry name" value="Ikaros_C2H2-ZF"/>
</dbReference>
<dbReference type="FunFam" id="3.30.160.60:FF:000110">
    <property type="entry name" value="Zinc finger protein-like"/>
    <property type="match status" value="2"/>
</dbReference>
<feature type="domain" description="C2H2-type" evidence="11">
    <location>
        <begin position="421"/>
        <end position="448"/>
    </location>
</feature>
<dbReference type="InterPro" id="IPR036236">
    <property type="entry name" value="Znf_C2H2_sf"/>
</dbReference>
<dbReference type="Proteomes" id="UP001205998">
    <property type="component" value="Unassembled WGS sequence"/>
</dbReference>
<dbReference type="GO" id="GO:0003700">
    <property type="term" value="F:DNA-binding transcription factor activity"/>
    <property type="evidence" value="ECO:0007669"/>
    <property type="project" value="TreeGrafter"/>
</dbReference>
<keyword evidence="13" id="KW-1185">Reference proteome</keyword>
<reference evidence="12" key="1">
    <citation type="submission" date="2018-07" db="EMBL/GenBank/DDBJ databases">
        <title>Comparative genomics of catfishes provides insights into carnivory and benthic adaptation.</title>
        <authorList>
            <person name="Zhang Y."/>
            <person name="Wang D."/>
            <person name="Peng Z."/>
            <person name="Zheng S."/>
            <person name="Shao F."/>
            <person name="Tao W."/>
        </authorList>
    </citation>
    <scope>NUCLEOTIDE SEQUENCE</scope>
    <source>
        <strain evidence="12">Chongqing</strain>
    </source>
</reference>
<dbReference type="InterPro" id="IPR013087">
    <property type="entry name" value="Znf_C2H2_type"/>
</dbReference>
<feature type="region of interest" description="Disordered" evidence="10">
    <location>
        <begin position="149"/>
        <end position="177"/>
    </location>
</feature>
<dbReference type="GO" id="GO:0006357">
    <property type="term" value="P:regulation of transcription by RNA polymerase II"/>
    <property type="evidence" value="ECO:0007669"/>
    <property type="project" value="TreeGrafter"/>
</dbReference>
<dbReference type="SMART" id="SM00355">
    <property type="entry name" value="ZnF_C2H2"/>
    <property type="match status" value="5"/>
</dbReference>
<name>A0AAD5ASC1_SILAS</name>
<evidence type="ECO:0000313" key="13">
    <source>
        <dbReference type="Proteomes" id="UP001205998"/>
    </source>
</evidence>
<feature type="domain" description="C2H2-type" evidence="11">
    <location>
        <begin position="393"/>
        <end position="420"/>
    </location>
</feature>
<keyword evidence="6" id="KW-0238">DNA-binding</keyword>
<dbReference type="AlphaFoldDB" id="A0AAD5ASC1"/>
<keyword evidence="4 8" id="KW-0863">Zinc-finger</keyword>
<comment type="caution">
    <text evidence="12">The sequence shown here is derived from an EMBL/GenBank/DDBJ whole genome shotgun (WGS) entry which is preliminary data.</text>
</comment>
<organism evidence="12 13">
    <name type="scientific">Silurus asotus</name>
    <name type="common">Amur catfish</name>
    <name type="synonym">Parasilurus asotus</name>
    <dbReference type="NCBI Taxonomy" id="30991"/>
    <lineage>
        <taxon>Eukaryota</taxon>
        <taxon>Metazoa</taxon>
        <taxon>Chordata</taxon>
        <taxon>Craniata</taxon>
        <taxon>Vertebrata</taxon>
        <taxon>Euteleostomi</taxon>
        <taxon>Actinopterygii</taxon>
        <taxon>Neopterygii</taxon>
        <taxon>Teleostei</taxon>
        <taxon>Ostariophysi</taxon>
        <taxon>Siluriformes</taxon>
        <taxon>Siluridae</taxon>
        <taxon>Silurus</taxon>
    </lineage>
</organism>
<dbReference type="SUPFAM" id="SSF57667">
    <property type="entry name" value="beta-beta-alpha zinc fingers"/>
    <property type="match status" value="3"/>
</dbReference>
<keyword evidence="7" id="KW-0539">Nucleus</keyword>
<feature type="domain" description="C2H2-type" evidence="11">
    <location>
        <begin position="449"/>
        <end position="476"/>
    </location>
</feature>
<keyword evidence="9" id="KW-0175">Coiled coil</keyword>
<evidence type="ECO:0000256" key="10">
    <source>
        <dbReference type="SAM" id="MobiDB-lite"/>
    </source>
</evidence>
<feature type="region of interest" description="Disordered" evidence="10">
    <location>
        <begin position="217"/>
        <end position="248"/>
    </location>
</feature>
<comment type="subcellular location">
    <subcellularLocation>
        <location evidence="1">Nucleus</location>
    </subcellularLocation>
</comment>
<dbReference type="GO" id="GO:0008270">
    <property type="term" value="F:zinc ion binding"/>
    <property type="evidence" value="ECO:0007669"/>
    <property type="project" value="UniProtKB-KW"/>
</dbReference>
<dbReference type="PROSITE" id="PS50157">
    <property type="entry name" value="ZINC_FINGER_C2H2_2"/>
    <property type="match status" value="4"/>
</dbReference>
<accession>A0AAD5ASC1</accession>
<evidence type="ECO:0000256" key="1">
    <source>
        <dbReference type="ARBA" id="ARBA00004123"/>
    </source>
</evidence>
<evidence type="ECO:0000256" key="6">
    <source>
        <dbReference type="ARBA" id="ARBA00023125"/>
    </source>
</evidence>
<evidence type="ECO:0000256" key="8">
    <source>
        <dbReference type="PROSITE-ProRule" id="PRU00042"/>
    </source>
</evidence>
<dbReference type="GO" id="GO:0000978">
    <property type="term" value="F:RNA polymerase II cis-regulatory region sequence-specific DNA binding"/>
    <property type="evidence" value="ECO:0007669"/>
    <property type="project" value="TreeGrafter"/>
</dbReference>
<dbReference type="GO" id="GO:0005634">
    <property type="term" value="C:nucleus"/>
    <property type="evidence" value="ECO:0007669"/>
    <property type="project" value="UniProtKB-SubCell"/>
</dbReference>